<proteinExistence type="inferred from homology"/>
<dbReference type="InterPro" id="IPR050092">
    <property type="entry name" value="RNase_H"/>
</dbReference>
<dbReference type="PANTHER" id="PTHR10642:SF31">
    <property type="entry name" value="RIBONUCLEASE H1"/>
    <property type="match status" value="1"/>
</dbReference>
<dbReference type="EMBL" id="AJVK01004304">
    <property type="status" value="NOT_ANNOTATED_CDS"/>
    <property type="molecule type" value="Genomic_DNA"/>
</dbReference>
<dbReference type="VEuPathDB" id="VectorBase:PPAPM1_012244"/>
<dbReference type="InterPro" id="IPR012337">
    <property type="entry name" value="RNaseH-like_sf"/>
</dbReference>
<dbReference type="GO" id="GO:0003676">
    <property type="term" value="F:nucleic acid binding"/>
    <property type="evidence" value="ECO:0007669"/>
    <property type="project" value="InterPro"/>
</dbReference>
<organism evidence="5 6">
    <name type="scientific">Phlebotomus papatasi</name>
    <name type="common">Sandfly</name>
    <dbReference type="NCBI Taxonomy" id="29031"/>
    <lineage>
        <taxon>Eukaryota</taxon>
        <taxon>Metazoa</taxon>
        <taxon>Ecdysozoa</taxon>
        <taxon>Arthropoda</taxon>
        <taxon>Hexapoda</taxon>
        <taxon>Insecta</taxon>
        <taxon>Pterygota</taxon>
        <taxon>Neoptera</taxon>
        <taxon>Endopterygota</taxon>
        <taxon>Diptera</taxon>
        <taxon>Nematocera</taxon>
        <taxon>Psychodoidea</taxon>
        <taxon>Psychodidae</taxon>
        <taxon>Phlebotomus</taxon>
        <taxon>Phlebotomus</taxon>
    </lineage>
</organism>
<feature type="domain" description="RNase H type-1" evidence="4">
    <location>
        <begin position="574"/>
        <end position="699"/>
    </location>
</feature>
<evidence type="ECO:0000313" key="5">
    <source>
        <dbReference type="EnsemblMetazoa" id="PPAI004222-PA"/>
    </source>
</evidence>
<feature type="compositionally biased region" description="Polar residues" evidence="3">
    <location>
        <begin position="466"/>
        <end position="477"/>
    </location>
</feature>
<dbReference type="InterPro" id="IPR002156">
    <property type="entry name" value="RNaseH_domain"/>
</dbReference>
<name>A0A1B0D9B0_PHLPP</name>
<comment type="similarity">
    <text evidence="1">Belongs to the RNase H family.</text>
</comment>
<dbReference type="EnsemblMetazoa" id="PPAI004222-RA">
    <property type="protein sequence ID" value="PPAI004222-PA"/>
    <property type="gene ID" value="PPAI004222"/>
</dbReference>
<dbReference type="GO" id="GO:0043137">
    <property type="term" value="P:DNA replication, removal of RNA primer"/>
    <property type="evidence" value="ECO:0007669"/>
    <property type="project" value="TreeGrafter"/>
</dbReference>
<sequence length="699" mass="80097">MQKKLKFLEKLIEDTRKTERELEKNFDKNCQQMHLDKIVNSTCSAIDEIRKIMCPCEDQDYEGDIEDSDEEVSKVNGAPSVEYLNKLLCELQEISLLARESKYYCDQLKNNLEERVNEILSIKLSTGCIEPERVDQGMQTEKFFNEDFKSRSVKKEKSSSLEGKFAQEDHFSLMSSVQEDLTSFQDRDSWVLEKKKFEDKSISVKIPDTPKETFDKSTETVLLEHKSVECQADLDESQAEMLSQVVQQTLDETLTNIASQSITSISQEESKNMEMIKKQENLIDELNRELIIKDSELYELQIQFADIKKINNQSKETLSKVEKENVALKSKIKELNEKIKNDNLRTEEENEVLKMNIKELNEKIHNDSLKFEEETEALKLQIKELSEKIKKEELKKIKKSPLKQFKSQGIDVQSLPYPELKIKSAEHPEDPQSSLSKATKIKYHSTEDSLSLSISQNFSANSINSANVQEDGQSSQKILPAKKKSNSIISRRSSENSAKNSLASRESSMGVRPKVQKNKGKNSVSTKKLAESRKVASSDKVVSNPENYQGNDREVAKDHASLLAEIDSMADDGNDGYVNCWTDGCCLGNGLSAGRGVFFADNHQWNVWEKASGAPTNNIAEIQAARRAIEIAKRNGVRKLRIHCDSLQVIQAVQEWIPNWKRNGWRTTDGREVTNKRDYMDLDQALDRTIYVEWWRLWE</sequence>
<dbReference type="EMBL" id="AJVK01004305">
    <property type="status" value="NOT_ANNOTATED_CDS"/>
    <property type="molecule type" value="Genomic_DNA"/>
</dbReference>
<dbReference type="PANTHER" id="PTHR10642">
    <property type="entry name" value="RIBONUCLEASE H1"/>
    <property type="match status" value="1"/>
</dbReference>
<keyword evidence="6" id="KW-1185">Reference proteome</keyword>
<feature type="compositionally biased region" description="Low complexity" evidence="3">
    <location>
        <begin position="486"/>
        <end position="497"/>
    </location>
</feature>
<feature type="coiled-coil region" evidence="2">
    <location>
        <begin position="276"/>
        <end position="395"/>
    </location>
</feature>
<dbReference type="Proteomes" id="UP000092462">
    <property type="component" value="Unassembled WGS sequence"/>
</dbReference>
<feature type="compositionally biased region" description="Polar residues" evidence="3">
    <location>
        <begin position="540"/>
        <end position="550"/>
    </location>
</feature>
<dbReference type="EMBL" id="AJVK01004306">
    <property type="status" value="NOT_ANNOTATED_CDS"/>
    <property type="molecule type" value="Genomic_DNA"/>
</dbReference>
<evidence type="ECO:0000259" key="4">
    <source>
        <dbReference type="PROSITE" id="PS50879"/>
    </source>
</evidence>
<dbReference type="Gene3D" id="3.30.420.10">
    <property type="entry name" value="Ribonuclease H-like superfamily/Ribonuclease H"/>
    <property type="match status" value="1"/>
</dbReference>
<evidence type="ECO:0000256" key="1">
    <source>
        <dbReference type="ARBA" id="ARBA00005300"/>
    </source>
</evidence>
<dbReference type="Pfam" id="PF00075">
    <property type="entry name" value="RNase_H"/>
    <property type="match status" value="1"/>
</dbReference>
<feature type="compositionally biased region" description="Polar residues" evidence="3">
    <location>
        <begin position="498"/>
        <end position="507"/>
    </location>
</feature>
<evidence type="ECO:0000256" key="3">
    <source>
        <dbReference type="SAM" id="MobiDB-lite"/>
    </source>
</evidence>
<evidence type="ECO:0000256" key="2">
    <source>
        <dbReference type="SAM" id="Coils"/>
    </source>
</evidence>
<feature type="compositionally biased region" description="Basic and acidic residues" evidence="3">
    <location>
        <begin position="528"/>
        <end position="537"/>
    </location>
</feature>
<keyword evidence="2" id="KW-0175">Coiled coil</keyword>
<evidence type="ECO:0000313" key="6">
    <source>
        <dbReference type="Proteomes" id="UP000092462"/>
    </source>
</evidence>
<protein>
    <recommendedName>
        <fullName evidence="4">RNase H type-1 domain-containing protein</fullName>
    </recommendedName>
</protein>
<dbReference type="AlphaFoldDB" id="A0A1B0D9B0"/>
<dbReference type="VEuPathDB" id="VectorBase:PPAI004222"/>
<dbReference type="VEuPathDB" id="VectorBase:PPAPM1_010503"/>
<dbReference type="InterPro" id="IPR036397">
    <property type="entry name" value="RNaseH_sf"/>
</dbReference>
<dbReference type="CDD" id="cd09280">
    <property type="entry name" value="RNase_HI_eukaryote_like"/>
    <property type="match status" value="1"/>
</dbReference>
<dbReference type="SUPFAM" id="SSF53098">
    <property type="entry name" value="Ribonuclease H-like"/>
    <property type="match status" value="1"/>
</dbReference>
<dbReference type="PROSITE" id="PS50879">
    <property type="entry name" value="RNASE_H_1"/>
    <property type="match status" value="1"/>
</dbReference>
<accession>A0A1B0D9B0</accession>
<reference evidence="5" key="1">
    <citation type="submission" date="2022-08" db="UniProtKB">
        <authorList>
            <consortium name="EnsemblMetazoa"/>
        </authorList>
    </citation>
    <scope>IDENTIFICATION</scope>
    <source>
        <strain evidence="5">Israel</strain>
    </source>
</reference>
<feature type="region of interest" description="Disordered" evidence="3">
    <location>
        <begin position="466"/>
        <end position="551"/>
    </location>
</feature>
<dbReference type="GO" id="GO:0004523">
    <property type="term" value="F:RNA-DNA hybrid ribonuclease activity"/>
    <property type="evidence" value="ECO:0007669"/>
    <property type="project" value="InterPro"/>
</dbReference>